<evidence type="ECO:0000256" key="4">
    <source>
        <dbReference type="ARBA" id="ARBA00023242"/>
    </source>
</evidence>
<dbReference type="Gene3D" id="2.130.10.10">
    <property type="entry name" value="YVTN repeat-like/Quinoprotein amine dehydrogenase"/>
    <property type="match status" value="1"/>
</dbReference>
<feature type="repeat" description="WD" evidence="5">
    <location>
        <begin position="401"/>
        <end position="442"/>
    </location>
</feature>
<keyword evidence="3" id="KW-0677">Repeat</keyword>
<dbReference type="GO" id="GO:0000027">
    <property type="term" value="P:ribosomal large subunit assembly"/>
    <property type="evidence" value="ECO:0007669"/>
    <property type="project" value="TreeGrafter"/>
</dbReference>
<feature type="repeat" description="WD" evidence="5">
    <location>
        <begin position="443"/>
        <end position="484"/>
    </location>
</feature>
<evidence type="ECO:0000256" key="6">
    <source>
        <dbReference type="SAM" id="MobiDB-lite"/>
    </source>
</evidence>
<sequence>MSAPAPSKRPRTGEAPEPPPIPTNAIVQFFDPEGNASGTQLDVPTSITRAQLESLLNQMQENEEIQPYSFSIHDNSVEVHNSLADAYTELAKQGASVSSETVMKITFHPLAVFKVRAVTRCTSSLQGHTEAVLCCAFSPDGSMLATGSGDTTVRLWDLNTETPLHVCKGHKNWVLVVSWAPDAATVASAGMDKEIRCWNPRKGTAVGTVLKGHSQPVTCLAWQPLHLVKERNDGVTPVPKLASGSKDYSVRVWDVAVGTCLFSLSSHTQAVTSVVWSGEGGEEGGEAEEGMVMSGSRDRLVKVWNPQNGKMTKDLKGHAHWVNSLALNTAFVLRTGSFAPDKKDSSSAVGKQSFAEMKKAAAERYRECVRVCGGERLLSCSDDFTMFLWKPSESRQPVGRLTGHQKIVNHVAFSPDGRWMASASFDKSVRIWDGRTGKLVCALRGHVGEVYQLAWSADSRLLVSASKDSTVKVWDISRRKLREDLPGHADEVFAVDWAPDGQRVASGSKDRLLKIWRH</sequence>
<dbReference type="InterPro" id="IPR020472">
    <property type="entry name" value="WD40_PAC1"/>
</dbReference>
<keyword evidence="2 5" id="KW-0853">WD repeat</keyword>
<dbReference type="InterPro" id="IPR012972">
    <property type="entry name" value="NLE"/>
</dbReference>
<gene>
    <name evidence="8" type="ORF">Cvel_10024</name>
</gene>
<dbReference type="AlphaFoldDB" id="A0A0G4I0W4"/>
<proteinExistence type="predicted"/>
<feature type="repeat" description="WD" evidence="5">
    <location>
        <begin position="485"/>
        <end position="518"/>
    </location>
</feature>
<dbReference type="PROSITE" id="PS50082">
    <property type="entry name" value="WD_REPEATS_2"/>
    <property type="match status" value="7"/>
</dbReference>
<dbReference type="PANTHER" id="PTHR19848">
    <property type="entry name" value="WD40 REPEAT PROTEIN"/>
    <property type="match status" value="1"/>
</dbReference>
<dbReference type="InterPro" id="IPR001680">
    <property type="entry name" value="WD40_rpt"/>
</dbReference>
<organism evidence="8">
    <name type="scientific">Chromera velia CCMP2878</name>
    <dbReference type="NCBI Taxonomy" id="1169474"/>
    <lineage>
        <taxon>Eukaryota</taxon>
        <taxon>Sar</taxon>
        <taxon>Alveolata</taxon>
        <taxon>Colpodellida</taxon>
        <taxon>Chromeraceae</taxon>
        <taxon>Chromera</taxon>
    </lineage>
</organism>
<protein>
    <recommendedName>
        <fullName evidence="7">NLE domain-containing protein</fullName>
    </recommendedName>
</protein>
<dbReference type="VEuPathDB" id="CryptoDB:Cvel_10024"/>
<feature type="repeat" description="WD" evidence="5">
    <location>
        <begin position="167"/>
        <end position="208"/>
    </location>
</feature>
<dbReference type="PRINTS" id="PR00320">
    <property type="entry name" value="GPROTEINBRPT"/>
</dbReference>
<reference evidence="8" key="1">
    <citation type="submission" date="2014-11" db="EMBL/GenBank/DDBJ databases">
        <authorList>
            <person name="Otto D Thomas"/>
            <person name="Naeem Raeece"/>
        </authorList>
    </citation>
    <scope>NUCLEOTIDE SEQUENCE</scope>
</reference>
<evidence type="ECO:0000256" key="3">
    <source>
        <dbReference type="ARBA" id="ARBA00022737"/>
    </source>
</evidence>
<feature type="repeat" description="WD" evidence="5">
    <location>
        <begin position="264"/>
        <end position="314"/>
    </location>
</feature>
<dbReference type="SMART" id="SM00320">
    <property type="entry name" value="WD40"/>
    <property type="match status" value="8"/>
</dbReference>
<evidence type="ECO:0000259" key="7">
    <source>
        <dbReference type="Pfam" id="PF08154"/>
    </source>
</evidence>
<evidence type="ECO:0000256" key="1">
    <source>
        <dbReference type="ARBA" id="ARBA00004604"/>
    </source>
</evidence>
<dbReference type="SUPFAM" id="SSF50978">
    <property type="entry name" value="WD40 repeat-like"/>
    <property type="match status" value="1"/>
</dbReference>
<dbReference type="InterPro" id="IPR036322">
    <property type="entry name" value="WD40_repeat_dom_sf"/>
</dbReference>
<dbReference type="PROSITE" id="PS50294">
    <property type="entry name" value="WD_REPEATS_REGION"/>
    <property type="match status" value="5"/>
</dbReference>
<dbReference type="Pfam" id="PF00400">
    <property type="entry name" value="WD40"/>
    <property type="match status" value="7"/>
</dbReference>
<keyword evidence="4" id="KW-0539">Nucleus</keyword>
<dbReference type="InterPro" id="IPR001632">
    <property type="entry name" value="WD40_G-protein_beta-like"/>
</dbReference>
<dbReference type="InterPro" id="IPR019775">
    <property type="entry name" value="WD40_repeat_CS"/>
</dbReference>
<dbReference type="EMBL" id="CDMZ01004676">
    <property type="protein sequence ID" value="CEM50481.1"/>
    <property type="molecule type" value="Genomic_DNA"/>
</dbReference>
<dbReference type="CDD" id="cd00200">
    <property type="entry name" value="WD40"/>
    <property type="match status" value="1"/>
</dbReference>
<comment type="subcellular location">
    <subcellularLocation>
        <location evidence="1">Nucleus</location>
        <location evidence="1">Nucleolus</location>
    </subcellularLocation>
</comment>
<evidence type="ECO:0000256" key="2">
    <source>
        <dbReference type="ARBA" id="ARBA00022574"/>
    </source>
</evidence>
<dbReference type="PROSITE" id="PS00678">
    <property type="entry name" value="WD_REPEATS_1"/>
    <property type="match status" value="3"/>
</dbReference>
<feature type="region of interest" description="Disordered" evidence="6">
    <location>
        <begin position="1"/>
        <end position="22"/>
    </location>
</feature>
<feature type="repeat" description="WD" evidence="5">
    <location>
        <begin position="125"/>
        <end position="166"/>
    </location>
</feature>
<feature type="domain" description="NLE" evidence="7">
    <location>
        <begin position="26"/>
        <end position="85"/>
    </location>
</feature>
<dbReference type="Pfam" id="PF08154">
    <property type="entry name" value="NLE"/>
    <property type="match status" value="1"/>
</dbReference>
<evidence type="ECO:0000256" key="5">
    <source>
        <dbReference type="PROSITE-ProRule" id="PRU00221"/>
    </source>
</evidence>
<dbReference type="GO" id="GO:0005730">
    <property type="term" value="C:nucleolus"/>
    <property type="evidence" value="ECO:0007669"/>
    <property type="project" value="UniProtKB-SubCell"/>
</dbReference>
<feature type="repeat" description="WD" evidence="5">
    <location>
        <begin position="210"/>
        <end position="263"/>
    </location>
</feature>
<dbReference type="InterPro" id="IPR015943">
    <property type="entry name" value="WD40/YVTN_repeat-like_dom_sf"/>
</dbReference>
<name>A0A0G4I0W4_9ALVE</name>
<dbReference type="PRINTS" id="PR00319">
    <property type="entry name" value="GPROTEINB"/>
</dbReference>
<dbReference type="PANTHER" id="PTHR19848:SF0">
    <property type="entry name" value="NOTCHLESS PROTEIN HOMOLOG 1"/>
    <property type="match status" value="1"/>
</dbReference>
<dbReference type="PhylomeDB" id="A0A0G4I0W4"/>
<evidence type="ECO:0000313" key="8">
    <source>
        <dbReference type="EMBL" id="CEM50481.1"/>
    </source>
</evidence>
<accession>A0A0G4I0W4</accession>